<organism evidence="1 2">
    <name type="scientific">Suillus subaureus</name>
    <dbReference type="NCBI Taxonomy" id="48587"/>
    <lineage>
        <taxon>Eukaryota</taxon>
        <taxon>Fungi</taxon>
        <taxon>Dikarya</taxon>
        <taxon>Basidiomycota</taxon>
        <taxon>Agaricomycotina</taxon>
        <taxon>Agaricomycetes</taxon>
        <taxon>Agaricomycetidae</taxon>
        <taxon>Boletales</taxon>
        <taxon>Suillineae</taxon>
        <taxon>Suillaceae</taxon>
        <taxon>Suillus</taxon>
    </lineage>
</organism>
<dbReference type="OrthoDB" id="3261594at2759"/>
<reference evidence="1" key="1">
    <citation type="journal article" date="2020" name="New Phytol.">
        <title>Comparative genomics reveals dynamic genome evolution in host specialist ectomycorrhizal fungi.</title>
        <authorList>
            <person name="Lofgren L.A."/>
            <person name="Nguyen N.H."/>
            <person name="Vilgalys R."/>
            <person name="Ruytinx J."/>
            <person name="Liao H.L."/>
            <person name="Branco S."/>
            <person name="Kuo A."/>
            <person name="LaButti K."/>
            <person name="Lipzen A."/>
            <person name="Andreopoulos W."/>
            <person name="Pangilinan J."/>
            <person name="Riley R."/>
            <person name="Hundley H."/>
            <person name="Na H."/>
            <person name="Barry K."/>
            <person name="Grigoriev I.V."/>
            <person name="Stajich J.E."/>
            <person name="Kennedy P.G."/>
        </authorList>
    </citation>
    <scope>NUCLEOTIDE SEQUENCE</scope>
    <source>
        <strain evidence="1">MN1</strain>
    </source>
</reference>
<evidence type="ECO:0000313" key="1">
    <source>
        <dbReference type="EMBL" id="KAG1822726.1"/>
    </source>
</evidence>
<protein>
    <submittedName>
        <fullName evidence="1">Uncharacterized protein</fullName>
    </submittedName>
</protein>
<evidence type="ECO:0000313" key="2">
    <source>
        <dbReference type="Proteomes" id="UP000807769"/>
    </source>
</evidence>
<dbReference type="Proteomes" id="UP000807769">
    <property type="component" value="Unassembled WGS sequence"/>
</dbReference>
<dbReference type="EMBL" id="JABBWG010000005">
    <property type="protein sequence ID" value="KAG1822726.1"/>
    <property type="molecule type" value="Genomic_DNA"/>
</dbReference>
<proteinExistence type="predicted"/>
<dbReference type="GeneID" id="64624407"/>
<gene>
    <name evidence="1" type="ORF">BJ212DRAFT_1263995</name>
</gene>
<accession>A0A9P7EJF4</accession>
<dbReference type="AlphaFoldDB" id="A0A9P7EJF4"/>
<comment type="caution">
    <text evidence="1">The sequence shown here is derived from an EMBL/GenBank/DDBJ whole genome shotgun (WGS) entry which is preliminary data.</text>
</comment>
<keyword evidence="2" id="KW-1185">Reference proteome</keyword>
<name>A0A9P7EJF4_9AGAM</name>
<dbReference type="RefSeq" id="XP_041197132.1">
    <property type="nucleotide sequence ID" value="XM_041330390.1"/>
</dbReference>
<sequence>MEFILALQSALLGDPVAKLDEEARSNLRNPPHEPLDITNPIICHLISTYYALEHSSQSTYKCIHSSTACTFPGTDEMPSFYRIERMIAEYTGVESITHDMCLTHVLLITGPFADLDHCPVCNKHWYDQIKLQASRGHNKVAWKFHTIPAGPQLQALYHDHNSAKCM</sequence>